<name>A0A849A754_9ACTN</name>
<keyword evidence="7" id="KW-1185">Reference proteome</keyword>
<comment type="cofactor">
    <cofactor evidence="1">
        <name>FAD</name>
        <dbReference type="ChEBI" id="CHEBI:57692"/>
    </cofactor>
</comment>
<evidence type="ECO:0000259" key="5">
    <source>
        <dbReference type="Pfam" id="PF01266"/>
    </source>
</evidence>
<dbReference type="Pfam" id="PF01266">
    <property type="entry name" value="DAO"/>
    <property type="match status" value="1"/>
</dbReference>
<dbReference type="AlphaFoldDB" id="A0A849A754"/>
<organism evidence="6 7">
    <name type="scientific">Nakamurella aerolata</name>
    <dbReference type="NCBI Taxonomy" id="1656892"/>
    <lineage>
        <taxon>Bacteria</taxon>
        <taxon>Bacillati</taxon>
        <taxon>Actinomycetota</taxon>
        <taxon>Actinomycetes</taxon>
        <taxon>Nakamurellales</taxon>
        <taxon>Nakamurellaceae</taxon>
        <taxon>Nakamurella</taxon>
    </lineage>
</organism>
<keyword evidence="4" id="KW-0560">Oxidoreductase</keyword>
<comment type="similarity">
    <text evidence="2">Belongs to the DadA oxidoreductase family.</text>
</comment>
<evidence type="ECO:0000256" key="4">
    <source>
        <dbReference type="ARBA" id="ARBA00023002"/>
    </source>
</evidence>
<dbReference type="Gene3D" id="3.50.50.60">
    <property type="entry name" value="FAD/NAD(P)-binding domain"/>
    <property type="match status" value="1"/>
</dbReference>
<keyword evidence="3" id="KW-0285">Flavoprotein</keyword>
<dbReference type="SUPFAM" id="SSF51971">
    <property type="entry name" value="Nucleotide-binding domain"/>
    <property type="match status" value="1"/>
</dbReference>
<protein>
    <submittedName>
        <fullName evidence="6">FAD-dependent oxidoreductase</fullName>
    </submittedName>
</protein>
<dbReference type="InterPro" id="IPR006076">
    <property type="entry name" value="FAD-dep_OxRdtase"/>
</dbReference>
<dbReference type="PANTHER" id="PTHR13847">
    <property type="entry name" value="SARCOSINE DEHYDROGENASE-RELATED"/>
    <property type="match status" value="1"/>
</dbReference>
<evidence type="ECO:0000256" key="3">
    <source>
        <dbReference type="ARBA" id="ARBA00022630"/>
    </source>
</evidence>
<dbReference type="EMBL" id="JABEND010000004">
    <property type="protein sequence ID" value="NNG35867.1"/>
    <property type="molecule type" value="Genomic_DNA"/>
</dbReference>
<comment type="caution">
    <text evidence="6">The sequence shown here is derived from an EMBL/GenBank/DDBJ whole genome shotgun (WGS) entry which is preliminary data.</text>
</comment>
<evidence type="ECO:0000256" key="1">
    <source>
        <dbReference type="ARBA" id="ARBA00001974"/>
    </source>
</evidence>
<feature type="domain" description="FAD dependent oxidoreductase" evidence="5">
    <location>
        <begin position="17"/>
        <end position="358"/>
    </location>
</feature>
<gene>
    <name evidence="6" type="ORF">HKD39_09120</name>
</gene>
<evidence type="ECO:0000313" key="6">
    <source>
        <dbReference type="EMBL" id="NNG35867.1"/>
    </source>
</evidence>
<sequence length="363" mass="37492">MCQRRWPGWHVVPTEPRIVVLGGGIAGAATAFGLIRRGAMVTVVDAGLPGQATAAGAGIVQPWSTEREGEFARWYAEGAEFYPELLSRLTGLGAGDIGYRRNGSLIVDADAEVLAAVAERVARRSAGSVVAGQLRMLTPAEARQHFPPLADGLAAVWISGGARVDGRLLRDALLAAVRQLGGSVVTGRGELDGAQVSVDQHVLPADAVVVAAGAWTPQLLARQQVSVPVQPQRGQIVHVHVDADTSGWPSVVPPGDHYLVAFDHGRVAVGATRESGTGLDARITAGGIRSVLDKAIAVAPGLAEATVGEIRVGLRPLPTTDLPVLGSLPGLPPNVFVCTGFGAAGLTMGPLLGDRLARQILGN</sequence>
<dbReference type="GO" id="GO:0005737">
    <property type="term" value="C:cytoplasm"/>
    <property type="evidence" value="ECO:0007669"/>
    <property type="project" value="TreeGrafter"/>
</dbReference>
<reference evidence="6 7" key="1">
    <citation type="submission" date="2020-05" db="EMBL/GenBank/DDBJ databases">
        <title>Nakamurella sp. DB0629 isolated from air conditioner.</title>
        <authorList>
            <person name="Kim D.H."/>
            <person name="Kim D.-U."/>
        </authorList>
    </citation>
    <scope>NUCLEOTIDE SEQUENCE [LARGE SCALE GENOMIC DNA]</scope>
    <source>
        <strain evidence="6 7">DB0629</strain>
    </source>
</reference>
<dbReference type="Gene3D" id="3.30.9.10">
    <property type="entry name" value="D-Amino Acid Oxidase, subunit A, domain 2"/>
    <property type="match status" value="1"/>
</dbReference>
<dbReference type="SUPFAM" id="SSF54373">
    <property type="entry name" value="FAD-linked reductases, C-terminal domain"/>
    <property type="match status" value="1"/>
</dbReference>
<evidence type="ECO:0000313" key="7">
    <source>
        <dbReference type="Proteomes" id="UP000562984"/>
    </source>
</evidence>
<dbReference type="PANTHER" id="PTHR13847:SF286">
    <property type="entry name" value="D-AMINO ACID DEHYDROGENASE"/>
    <property type="match status" value="1"/>
</dbReference>
<accession>A0A849A754</accession>
<dbReference type="GO" id="GO:0016491">
    <property type="term" value="F:oxidoreductase activity"/>
    <property type="evidence" value="ECO:0007669"/>
    <property type="project" value="UniProtKB-KW"/>
</dbReference>
<proteinExistence type="inferred from homology"/>
<dbReference type="Proteomes" id="UP000562984">
    <property type="component" value="Unassembled WGS sequence"/>
</dbReference>
<dbReference type="InterPro" id="IPR036188">
    <property type="entry name" value="FAD/NAD-bd_sf"/>
</dbReference>
<evidence type="ECO:0000256" key="2">
    <source>
        <dbReference type="ARBA" id="ARBA00009410"/>
    </source>
</evidence>